<organism evidence="1">
    <name type="scientific">marine sediment metagenome</name>
    <dbReference type="NCBI Taxonomy" id="412755"/>
    <lineage>
        <taxon>unclassified sequences</taxon>
        <taxon>metagenomes</taxon>
        <taxon>ecological metagenomes</taxon>
    </lineage>
</organism>
<protein>
    <submittedName>
        <fullName evidence="1">Uncharacterized protein</fullName>
    </submittedName>
</protein>
<dbReference type="AlphaFoldDB" id="A0A0F9BVM1"/>
<sequence>DRRGIKARDNYRWELVNNGETGLEDYLVRVLDRVPIEKKNIFVVTPDPFDEIIKDLEEALKRLK</sequence>
<gene>
    <name evidence="1" type="ORF">LCGC14_2743170</name>
</gene>
<name>A0A0F9BVM1_9ZZZZ</name>
<evidence type="ECO:0000313" key="1">
    <source>
        <dbReference type="EMBL" id="KKK88441.1"/>
    </source>
</evidence>
<comment type="caution">
    <text evidence="1">The sequence shown here is derived from an EMBL/GenBank/DDBJ whole genome shotgun (WGS) entry which is preliminary data.</text>
</comment>
<proteinExistence type="predicted"/>
<reference evidence="1" key="1">
    <citation type="journal article" date="2015" name="Nature">
        <title>Complex archaea that bridge the gap between prokaryotes and eukaryotes.</title>
        <authorList>
            <person name="Spang A."/>
            <person name="Saw J.H."/>
            <person name="Jorgensen S.L."/>
            <person name="Zaremba-Niedzwiedzka K."/>
            <person name="Martijn J."/>
            <person name="Lind A.E."/>
            <person name="van Eijk R."/>
            <person name="Schleper C."/>
            <person name="Guy L."/>
            <person name="Ettema T.J."/>
        </authorList>
    </citation>
    <scope>NUCLEOTIDE SEQUENCE</scope>
</reference>
<accession>A0A0F9BVM1</accession>
<feature type="non-terminal residue" evidence="1">
    <location>
        <position position="1"/>
    </location>
</feature>
<dbReference type="EMBL" id="LAZR01049951">
    <property type="protein sequence ID" value="KKK88441.1"/>
    <property type="molecule type" value="Genomic_DNA"/>
</dbReference>